<evidence type="ECO:0000313" key="3">
    <source>
        <dbReference type="Proteomes" id="UP001149090"/>
    </source>
</evidence>
<dbReference type="Proteomes" id="UP001149090">
    <property type="component" value="Unassembled WGS sequence"/>
</dbReference>
<feature type="transmembrane region" description="Helical" evidence="1">
    <location>
        <begin position="28"/>
        <end position="47"/>
    </location>
</feature>
<organism evidence="2 3">
    <name type="scientific">Anaeramoeba ignava</name>
    <name type="common">Anaerobic marine amoeba</name>
    <dbReference type="NCBI Taxonomy" id="1746090"/>
    <lineage>
        <taxon>Eukaryota</taxon>
        <taxon>Metamonada</taxon>
        <taxon>Anaeramoebidae</taxon>
        <taxon>Anaeramoeba</taxon>
    </lineage>
</organism>
<protein>
    <submittedName>
        <fullName evidence="2">Uncharacterized protein</fullName>
    </submittedName>
</protein>
<dbReference type="Pfam" id="PF15159">
    <property type="entry name" value="PIG-Y"/>
    <property type="match status" value="1"/>
</dbReference>
<keyword evidence="1" id="KW-0812">Transmembrane</keyword>
<accession>A0A9Q0LFM9</accession>
<reference evidence="2" key="1">
    <citation type="submission" date="2022-10" db="EMBL/GenBank/DDBJ databases">
        <title>Novel sulphate-reducing endosymbionts in the free-living metamonad Anaeramoeba.</title>
        <authorList>
            <person name="Jerlstrom-Hultqvist J."/>
            <person name="Cepicka I."/>
            <person name="Gallot-Lavallee L."/>
            <person name="Salas-Leiva D."/>
            <person name="Curtis B.A."/>
            <person name="Zahonova K."/>
            <person name="Pipaliya S."/>
            <person name="Dacks J."/>
            <person name="Roger A.J."/>
        </authorList>
    </citation>
    <scope>NUCLEOTIDE SEQUENCE</scope>
    <source>
        <strain evidence="2">BMAN</strain>
    </source>
</reference>
<comment type="caution">
    <text evidence="2">The sequence shown here is derived from an EMBL/GenBank/DDBJ whole genome shotgun (WGS) entry which is preliminary data.</text>
</comment>
<sequence>MYNQKHIFKTGPTIQYGKPVHHVVARGYFILACSILGFTFIIYSLIVKIIPEPKDPDFLFEFFHNDWYYTFLITFIVHTVFVFVYFEWLSYETFTRNS</sequence>
<proteinExistence type="predicted"/>
<dbReference type="EMBL" id="JAPDFW010000084">
    <property type="protein sequence ID" value="KAJ5071962.1"/>
    <property type="molecule type" value="Genomic_DNA"/>
</dbReference>
<keyword evidence="3" id="KW-1185">Reference proteome</keyword>
<feature type="transmembrane region" description="Helical" evidence="1">
    <location>
        <begin position="67"/>
        <end position="86"/>
    </location>
</feature>
<keyword evidence="1" id="KW-1133">Transmembrane helix</keyword>
<gene>
    <name evidence="2" type="ORF">M0811_09862</name>
</gene>
<dbReference type="InterPro" id="IPR029164">
    <property type="entry name" value="PIG-Y"/>
</dbReference>
<evidence type="ECO:0000256" key="1">
    <source>
        <dbReference type="SAM" id="Phobius"/>
    </source>
</evidence>
<evidence type="ECO:0000313" key="2">
    <source>
        <dbReference type="EMBL" id="KAJ5071962.1"/>
    </source>
</evidence>
<keyword evidence="1" id="KW-0472">Membrane</keyword>
<name>A0A9Q0LFM9_ANAIG</name>
<dbReference type="AlphaFoldDB" id="A0A9Q0LFM9"/>